<dbReference type="OrthoDB" id="2106834at2759"/>
<feature type="non-terminal residue" evidence="3">
    <location>
        <position position="289"/>
    </location>
</feature>
<dbReference type="PANTHER" id="PTHR21310:SF15">
    <property type="entry name" value="AMINOGLYCOSIDE PHOSPHOTRANSFERASE DOMAIN-CONTAINING PROTEIN"/>
    <property type="match status" value="1"/>
</dbReference>
<protein>
    <recommendedName>
        <fullName evidence="2">Aminoglycoside phosphotransferase domain-containing protein</fullName>
    </recommendedName>
</protein>
<dbReference type="Proteomes" id="UP000193642">
    <property type="component" value="Unassembled WGS sequence"/>
</dbReference>
<dbReference type="InterPro" id="IPR002575">
    <property type="entry name" value="Aminoglycoside_PTrfase"/>
</dbReference>
<accession>A0A1Y2CQ27</accession>
<evidence type="ECO:0000256" key="1">
    <source>
        <dbReference type="SAM" id="MobiDB-lite"/>
    </source>
</evidence>
<comment type="caution">
    <text evidence="3">The sequence shown here is derived from an EMBL/GenBank/DDBJ whole genome shotgun (WGS) entry which is preliminary data.</text>
</comment>
<keyword evidence="4" id="KW-1185">Reference proteome</keyword>
<gene>
    <name evidence="3" type="ORF">BCR33DRAFT_763558</name>
</gene>
<feature type="domain" description="Aminoglycoside phosphotransferase" evidence="2">
    <location>
        <begin position="151"/>
        <end position="220"/>
    </location>
</feature>
<dbReference type="InterPro" id="IPR011009">
    <property type="entry name" value="Kinase-like_dom_sf"/>
</dbReference>
<dbReference type="AlphaFoldDB" id="A0A1Y2CQ27"/>
<evidence type="ECO:0000313" key="4">
    <source>
        <dbReference type="Proteomes" id="UP000193642"/>
    </source>
</evidence>
<dbReference type="EMBL" id="MCGO01000010">
    <property type="protein sequence ID" value="ORY49132.1"/>
    <property type="molecule type" value="Genomic_DNA"/>
</dbReference>
<reference evidence="3 4" key="1">
    <citation type="submission" date="2016-07" db="EMBL/GenBank/DDBJ databases">
        <title>Pervasive Adenine N6-methylation of Active Genes in Fungi.</title>
        <authorList>
            <consortium name="DOE Joint Genome Institute"/>
            <person name="Mondo S.J."/>
            <person name="Dannebaum R.O."/>
            <person name="Kuo R.C."/>
            <person name="Labutti K."/>
            <person name="Haridas S."/>
            <person name="Kuo A."/>
            <person name="Salamov A."/>
            <person name="Ahrendt S.R."/>
            <person name="Lipzen A."/>
            <person name="Sullivan W."/>
            <person name="Andreopoulos W.B."/>
            <person name="Clum A."/>
            <person name="Lindquist E."/>
            <person name="Daum C."/>
            <person name="Ramamoorthy G.K."/>
            <person name="Gryganskyi A."/>
            <person name="Culley D."/>
            <person name="Magnuson J.K."/>
            <person name="James T.Y."/>
            <person name="O'Malley M.A."/>
            <person name="Stajich J.E."/>
            <person name="Spatafora J.W."/>
            <person name="Visel A."/>
            <person name="Grigoriev I.V."/>
        </authorList>
    </citation>
    <scope>NUCLEOTIDE SEQUENCE [LARGE SCALE GENOMIC DNA]</scope>
    <source>
        <strain evidence="3 4">JEL800</strain>
    </source>
</reference>
<dbReference type="InterPro" id="IPR051678">
    <property type="entry name" value="AGP_Transferase"/>
</dbReference>
<feature type="region of interest" description="Disordered" evidence="1">
    <location>
        <begin position="11"/>
        <end position="32"/>
    </location>
</feature>
<dbReference type="Pfam" id="PF01636">
    <property type="entry name" value="APH"/>
    <property type="match status" value="1"/>
</dbReference>
<proteinExistence type="predicted"/>
<organism evidence="3 4">
    <name type="scientific">Rhizoclosmatium globosum</name>
    <dbReference type="NCBI Taxonomy" id="329046"/>
    <lineage>
        <taxon>Eukaryota</taxon>
        <taxon>Fungi</taxon>
        <taxon>Fungi incertae sedis</taxon>
        <taxon>Chytridiomycota</taxon>
        <taxon>Chytridiomycota incertae sedis</taxon>
        <taxon>Chytridiomycetes</taxon>
        <taxon>Chytridiales</taxon>
        <taxon>Chytriomycetaceae</taxon>
        <taxon>Rhizoclosmatium</taxon>
    </lineage>
</organism>
<dbReference type="PANTHER" id="PTHR21310">
    <property type="entry name" value="AMINOGLYCOSIDE PHOSPHOTRANSFERASE-RELATED-RELATED"/>
    <property type="match status" value="1"/>
</dbReference>
<dbReference type="Gene3D" id="3.90.1200.10">
    <property type="match status" value="1"/>
</dbReference>
<dbReference type="SUPFAM" id="SSF56112">
    <property type="entry name" value="Protein kinase-like (PK-like)"/>
    <property type="match status" value="1"/>
</dbReference>
<name>A0A1Y2CQ27_9FUNG</name>
<evidence type="ECO:0000313" key="3">
    <source>
        <dbReference type="EMBL" id="ORY49132.1"/>
    </source>
</evidence>
<evidence type="ECO:0000259" key="2">
    <source>
        <dbReference type="Pfam" id="PF01636"/>
    </source>
</evidence>
<sequence length="289" mass="33047">MKYTYCVSQVQSPGHDPKSRTKLHHLSSSQRKSQPFVRRPFCLLDSIFTPKKTQIRCIGEFIDGDMLEGVWRSLSTTNKMAILDEIRENVKALQSKTFTSIGGWKLADNETPVLGEYWSGNSFYESEVDFLIKELDANLKSVKSMESSSSDLKDAIEGIAALRYDILCALQALTPAPVVLFHGDFAFRNIIVKKDIETDQFSLAAILDWEWCGTRPLWLDWIGDWLEEDTAEDELENKWIRSEMKRDGFPIFENLDGFKLRSVVYDLTDSIAAWRLEGDDISRAVKRIG</sequence>